<dbReference type="NCBIfam" id="TIGR01509">
    <property type="entry name" value="HAD-SF-IA-v3"/>
    <property type="match status" value="1"/>
</dbReference>
<dbReference type="Proteomes" id="UP000318297">
    <property type="component" value="Unassembled WGS sequence"/>
</dbReference>
<evidence type="ECO:0000313" key="2">
    <source>
        <dbReference type="Proteomes" id="UP000318297"/>
    </source>
</evidence>
<dbReference type="EMBL" id="VIVQ01000001">
    <property type="protein sequence ID" value="TWE12758.1"/>
    <property type="molecule type" value="Genomic_DNA"/>
</dbReference>
<comment type="caution">
    <text evidence="1">The sequence shown here is derived from an EMBL/GenBank/DDBJ whole genome shotgun (WGS) entry which is preliminary data.</text>
</comment>
<dbReference type="RefSeq" id="WP_145226987.1">
    <property type="nucleotide sequence ID" value="NZ_VIVQ01000001.1"/>
</dbReference>
<dbReference type="PANTHER" id="PTHR18901:SF38">
    <property type="entry name" value="PSEUDOURIDINE-5'-PHOSPHATASE"/>
    <property type="match status" value="1"/>
</dbReference>
<dbReference type="OrthoDB" id="9797743at2"/>
<name>A0A561EAX2_9MICO</name>
<dbReference type="SFLD" id="SFLDS00003">
    <property type="entry name" value="Haloacid_Dehalogenase"/>
    <property type="match status" value="1"/>
</dbReference>
<evidence type="ECO:0000313" key="1">
    <source>
        <dbReference type="EMBL" id="TWE12758.1"/>
    </source>
</evidence>
<gene>
    <name evidence="1" type="ORF">BKA23_1576</name>
</gene>
<dbReference type="Gene3D" id="3.40.50.1000">
    <property type="entry name" value="HAD superfamily/HAD-like"/>
    <property type="match status" value="1"/>
</dbReference>
<dbReference type="Pfam" id="PF13419">
    <property type="entry name" value="HAD_2"/>
    <property type="match status" value="1"/>
</dbReference>
<keyword evidence="2" id="KW-1185">Reference proteome</keyword>
<dbReference type="CDD" id="cd07505">
    <property type="entry name" value="HAD_BPGM-like"/>
    <property type="match status" value="1"/>
</dbReference>
<dbReference type="SUPFAM" id="SSF56784">
    <property type="entry name" value="HAD-like"/>
    <property type="match status" value="1"/>
</dbReference>
<dbReference type="InterPro" id="IPR023198">
    <property type="entry name" value="PGP-like_dom2"/>
</dbReference>
<keyword evidence="1" id="KW-0378">Hydrolase</keyword>
<dbReference type="AlphaFoldDB" id="A0A561EAX2"/>
<protein>
    <submittedName>
        <fullName evidence="1">HAD superfamily hydrolase (TIGR01509 family)</fullName>
    </submittedName>
</protein>
<organism evidence="1 2">
    <name type="scientific">Rudaeicoccus suwonensis</name>
    <dbReference type="NCBI Taxonomy" id="657409"/>
    <lineage>
        <taxon>Bacteria</taxon>
        <taxon>Bacillati</taxon>
        <taxon>Actinomycetota</taxon>
        <taxon>Actinomycetes</taxon>
        <taxon>Micrococcales</taxon>
        <taxon>Dermacoccaceae</taxon>
        <taxon>Rudaeicoccus</taxon>
    </lineage>
</organism>
<dbReference type="GO" id="GO:0016787">
    <property type="term" value="F:hydrolase activity"/>
    <property type="evidence" value="ECO:0007669"/>
    <property type="project" value="UniProtKB-KW"/>
</dbReference>
<dbReference type="InterPro" id="IPR036412">
    <property type="entry name" value="HAD-like_sf"/>
</dbReference>
<proteinExistence type="predicted"/>
<dbReference type="SFLD" id="SFLDG01129">
    <property type="entry name" value="C1.5:_HAD__Beta-PGM__Phosphata"/>
    <property type="match status" value="1"/>
</dbReference>
<dbReference type="InterPro" id="IPR041492">
    <property type="entry name" value="HAD_2"/>
</dbReference>
<dbReference type="InterPro" id="IPR006439">
    <property type="entry name" value="HAD-SF_hydro_IA"/>
</dbReference>
<sequence>MPSAISSRTLPAAILWDMDGTIVDSEPLWIAAEHELVESYGGRWSQELALQCVGNPLLESARIIRDNSLVTLTPEQIVDYLLERVIAGMRQELPWRPGARELLEAGVARGIPNALVTMSYRSFADVLVDAVPAGTFAVLVTGDRVANGKPHPEAYLTAAVELGVTPEHCVAIEDSLPGVTSATAAGIPTIAVPHVVSLPPIDGATQVDSLSSLDITTLWSVATGN</sequence>
<dbReference type="PANTHER" id="PTHR18901">
    <property type="entry name" value="2-DEOXYGLUCOSE-6-PHOSPHATE PHOSPHATASE 2"/>
    <property type="match status" value="1"/>
</dbReference>
<reference evidence="1 2" key="1">
    <citation type="submission" date="2019-06" db="EMBL/GenBank/DDBJ databases">
        <title>Sequencing the genomes of 1000 actinobacteria strains.</title>
        <authorList>
            <person name="Klenk H.-P."/>
        </authorList>
    </citation>
    <scope>NUCLEOTIDE SEQUENCE [LARGE SCALE GENOMIC DNA]</scope>
    <source>
        <strain evidence="1 2">DSM 19560</strain>
    </source>
</reference>
<dbReference type="InterPro" id="IPR023214">
    <property type="entry name" value="HAD_sf"/>
</dbReference>
<accession>A0A561EAX2</accession>
<dbReference type="Gene3D" id="1.10.150.240">
    <property type="entry name" value="Putative phosphatase, domain 2"/>
    <property type="match status" value="1"/>
</dbReference>